<dbReference type="Proteomes" id="UP000078561">
    <property type="component" value="Unassembled WGS sequence"/>
</dbReference>
<keyword evidence="2" id="KW-0547">Nucleotide-binding</keyword>
<dbReference type="CDD" id="cd18793">
    <property type="entry name" value="SF2_C_SNF"/>
    <property type="match status" value="1"/>
</dbReference>
<proteinExistence type="predicted"/>
<evidence type="ECO:0000259" key="8">
    <source>
        <dbReference type="PROSITE" id="PS51192"/>
    </source>
</evidence>
<keyword evidence="6" id="KW-0067">ATP-binding</keyword>
<dbReference type="SMART" id="SM00487">
    <property type="entry name" value="DEXDc"/>
    <property type="match status" value="1"/>
</dbReference>
<evidence type="ECO:0000256" key="7">
    <source>
        <dbReference type="PROSITE-ProRule" id="PRU01343"/>
    </source>
</evidence>
<evidence type="ECO:0000256" key="4">
    <source>
        <dbReference type="ARBA" id="ARBA00022801"/>
    </source>
</evidence>
<dbReference type="AlphaFoldDB" id="A0A163JYS8"/>
<dbReference type="STRING" id="4829.A0A163JYS8"/>
<dbReference type="SUPFAM" id="SSF52540">
    <property type="entry name" value="P-loop containing nucleoside triphosphate hydrolases"/>
    <property type="match status" value="2"/>
</dbReference>
<evidence type="ECO:0000256" key="6">
    <source>
        <dbReference type="ARBA" id="ARBA00022840"/>
    </source>
</evidence>
<feature type="domain" description="Helicase C-terminal" evidence="9">
    <location>
        <begin position="552"/>
        <end position="696"/>
    </location>
</feature>
<dbReference type="PROSITE" id="PS51194">
    <property type="entry name" value="HELICASE_CTER"/>
    <property type="match status" value="1"/>
</dbReference>
<dbReference type="EMBL" id="LT554349">
    <property type="protein sequence ID" value="SAM04001.1"/>
    <property type="molecule type" value="Genomic_DNA"/>
</dbReference>
<dbReference type="InterPro" id="IPR027417">
    <property type="entry name" value="P-loop_NTPase"/>
</dbReference>
<dbReference type="InterPro" id="IPR001650">
    <property type="entry name" value="Helicase_C-like"/>
</dbReference>
<dbReference type="InterPro" id="IPR038718">
    <property type="entry name" value="SNF2-like_sf"/>
</dbReference>
<dbReference type="InterPro" id="IPR010666">
    <property type="entry name" value="Znf_GRF"/>
</dbReference>
<evidence type="ECO:0000313" key="11">
    <source>
        <dbReference type="EMBL" id="SAM04001.1"/>
    </source>
</evidence>
<dbReference type="InParanoid" id="A0A163JYS8"/>
<dbReference type="Gene3D" id="3.40.50.300">
    <property type="entry name" value="P-loop containing nucleotide triphosphate hydrolases"/>
    <property type="match status" value="1"/>
</dbReference>
<dbReference type="InterPro" id="IPR000330">
    <property type="entry name" value="SNF2_N"/>
</dbReference>
<gene>
    <name evidence="11" type="primary">ABSGL_09861.1 scaffold 11783</name>
</gene>
<evidence type="ECO:0000256" key="5">
    <source>
        <dbReference type="ARBA" id="ARBA00022833"/>
    </source>
</evidence>
<dbReference type="Pfam" id="PF00176">
    <property type="entry name" value="SNF2-rel_dom"/>
    <property type="match status" value="1"/>
</dbReference>
<organism evidence="11">
    <name type="scientific">Absidia glauca</name>
    <name type="common">Pin mould</name>
    <dbReference type="NCBI Taxonomy" id="4829"/>
    <lineage>
        <taxon>Eukaryota</taxon>
        <taxon>Fungi</taxon>
        <taxon>Fungi incertae sedis</taxon>
        <taxon>Mucoromycota</taxon>
        <taxon>Mucoromycotina</taxon>
        <taxon>Mucoromycetes</taxon>
        <taxon>Mucorales</taxon>
        <taxon>Cunninghamellaceae</taxon>
        <taxon>Absidia</taxon>
    </lineage>
</organism>
<dbReference type="GO" id="GO:0006281">
    <property type="term" value="P:DNA repair"/>
    <property type="evidence" value="ECO:0007669"/>
    <property type="project" value="TreeGrafter"/>
</dbReference>
<keyword evidence="1" id="KW-0479">Metal-binding</keyword>
<accession>A0A163JYS8</accession>
<feature type="domain" description="GRF-type" evidence="10">
    <location>
        <begin position="5"/>
        <end position="44"/>
    </location>
</feature>
<dbReference type="OrthoDB" id="448448at2759"/>
<evidence type="ECO:0000256" key="2">
    <source>
        <dbReference type="ARBA" id="ARBA00022741"/>
    </source>
</evidence>
<dbReference type="PANTHER" id="PTHR45766">
    <property type="entry name" value="DNA ANNEALING HELICASE AND ENDONUCLEASE ZRANB3 FAMILY MEMBER"/>
    <property type="match status" value="1"/>
</dbReference>
<keyword evidence="12" id="KW-1185">Reference proteome</keyword>
<protein>
    <recommendedName>
        <fullName evidence="13">Helicase ATP-binding domain-containing protein</fullName>
    </recommendedName>
</protein>
<sequence length="696" mass="78750">MEGTCYCGKKATKLQTKKPGPNLHRWFHVCPVKQCNYFKWVGKRCVDSSWYNSRMEKTQRRRQEQEEKPYTLEGSGVIAAIQNRSTSVQFHLRSIDKIAIIVGDNGYSLLDALRQLPAVTFDETAKEWIMPATFQCYTNAYESLLTSPHYRTIYSTPLADTIIRFLPHDHSTTNTSDHNSGDKATMALDVEERIKINVKSHSIWNHMMDYQQQGVRECLLKGGRVLLADDMGLGKTIQALAVSLAYSDSWPVLVICPTSLLFTWLDQIQQWLYPVVSNKDIRITLKGSDLFGFSPPQVLPVAIAPSQHSLVDMDPTTDGHHLDQLVSQPQYQARGTSLPIQSSLSDGSQKTTSTGRSSFNIISYDTAAAHCGTLLGMDFKFIIADESHALKNPKAKRTMALTPLLQKADHILLLTGTPILSRPIELYPQLRALQKDLFPDMNQFGLRYCSGRKGKYGWDMSGSSNLVELNFILQKSVMVRRLKSQVRLSLPSKIRQKLRMTIDSYQKQHLANLKQELIKLNSSSSSDLAKKSKCMQLYKATGTAKIPSILACLDQLLSTTTTGKVLIFAFHRDVMDAIEKQTMENKIAYIRIDGDTKQTDRHAFCLRFQSTDQQKDGVDPARVAILSITAGNVGLNFQAATTVVFAELYWNPSHILQAEDRAHHCTHCAWRSHFYLDDWLWALLYEKFQVMQQLLN</sequence>
<dbReference type="InterPro" id="IPR049730">
    <property type="entry name" value="SNF2/RAD54-like_C"/>
</dbReference>
<dbReference type="Pfam" id="PF06839">
    <property type="entry name" value="Zn_ribbon_GRF"/>
    <property type="match status" value="1"/>
</dbReference>
<dbReference type="PANTHER" id="PTHR45766:SF6">
    <property type="entry name" value="SWI_SNF-RELATED MATRIX-ASSOCIATED ACTIN-DEPENDENT REGULATOR OF CHROMATIN SUBFAMILY A-LIKE PROTEIN 1"/>
    <property type="match status" value="1"/>
</dbReference>
<evidence type="ECO:0000256" key="3">
    <source>
        <dbReference type="ARBA" id="ARBA00022771"/>
    </source>
</evidence>
<evidence type="ECO:0000259" key="10">
    <source>
        <dbReference type="PROSITE" id="PS51999"/>
    </source>
</evidence>
<dbReference type="GO" id="GO:0008270">
    <property type="term" value="F:zinc ion binding"/>
    <property type="evidence" value="ECO:0007669"/>
    <property type="project" value="UniProtKB-KW"/>
</dbReference>
<evidence type="ECO:0000259" key="9">
    <source>
        <dbReference type="PROSITE" id="PS51194"/>
    </source>
</evidence>
<evidence type="ECO:0000313" key="12">
    <source>
        <dbReference type="Proteomes" id="UP000078561"/>
    </source>
</evidence>
<dbReference type="Gene3D" id="3.40.50.10810">
    <property type="entry name" value="Tandem AAA-ATPase domain"/>
    <property type="match status" value="2"/>
</dbReference>
<dbReference type="GO" id="GO:0016787">
    <property type="term" value="F:hydrolase activity"/>
    <property type="evidence" value="ECO:0007669"/>
    <property type="project" value="UniProtKB-KW"/>
</dbReference>
<evidence type="ECO:0008006" key="13">
    <source>
        <dbReference type="Google" id="ProtNLM"/>
    </source>
</evidence>
<feature type="domain" description="Helicase ATP-binding" evidence="8">
    <location>
        <begin position="216"/>
        <end position="436"/>
    </location>
</feature>
<keyword evidence="4" id="KW-0378">Hydrolase</keyword>
<dbReference type="Pfam" id="PF00271">
    <property type="entry name" value="Helicase_C"/>
    <property type="match status" value="1"/>
</dbReference>
<dbReference type="GO" id="GO:0031297">
    <property type="term" value="P:replication fork processing"/>
    <property type="evidence" value="ECO:0007669"/>
    <property type="project" value="TreeGrafter"/>
</dbReference>
<keyword evidence="5" id="KW-0862">Zinc</keyword>
<dbReference type="GO" id="GO:0005524">
    <property type="term" value="F:ATP binding"/>
    <property type="evidence" value="ECO:0007669"/>
    <property type="project" value="InterPro"/>
</dbReference>
<dbReference type="PROSITE" id="PS51999">
    <property type="entry name" value="ZF_GRF"/>
    <property type="match status" value="1"/>
</dbReference>
<dbReference type="PROSITE" id="PS51192">
    <property type="entry name" value="HELICASE_ATP_BIND_1"/>
    <property type="match status" value="1"/>
</dbReference>
<dbReference type="SMART" id="SM00490">
    <property type="entry name" value="HELICc"/>
    <property type="match status" value="1"/>
</dbReference>
<dbReference type="GO" id="GO:0043596">
    <property type="term" value="C:nuclear replication fork"/>
    <property type="evidence" value="ECO:0007669"/>
    <property type="project" value="TreeGrafter"/>
</dbReference>
<keyword evidence="3 7" id="KW-0863">Zinc-finger</keyword>
<dbReference type="OMA" id="CSLHNNW"/>
<evidence type="ECO:0000256" key="1">
    <source>
        <dbReference type="ARBA" id="ARBA00022723"/>
    </source>
</evidence>
<reference evidence="11" key="1">
    <citation type="submission" date="2016-04" db="EMBL/GenBank/DDBJ databases">
        <authorList>
            <person name="Evans L.H."/>
            <person name="Alamgir A."/>
            <person name="Owens N."/>
            <person name="Weber N.D."/>
            <person name="Virtaneva K."/>
            <person name="Barbian K."/>
            <person name="Babar A."/>
            <person name="Rosenke K."/>
        </authorList>
    </citation>
    <scope>NUCLEOTIDE SEQUENCE [LARGE SCALE GENOMIC DNA]</scope>
    <source>
        <strain evidence="11">CBS 101.48</strain>
    </source>
</reference>
<dbReference type="InterPro" id="IPR014001">
    <property type="entry name" value="Helicase_ATP-bd"/>
</dbReference>
<name>A0A163JYS8_ABSGL</name>